<evidence type="ECO:0000313" key="2">
    <source>
        <dbReference type="Proteomes" id="UP000256512"/>
    </source>
</evidence>
<dbReference type="EMBL" id="QNVS01000028">
    <property type="protein sequence ID" value="REC54218.1"/>
    <property type="molecule type" value="Genomic_DNA"/>
</dbReference>
<gene>
    <name evidence="1" type="ORF">DRF62_10440</name>
</gene>
<reference evidence="1 2" key="1">
    <citation type="journal article" date="2006" name="Int. J. Syst. Evol. Microbiol.">
        <title>Chryseobacterium piscium sp. nov., isolated from fish of the South Atlantic Ocean off South Africa.</title>
        <authorList>
            <person name="de Beer H."/>
            <person name="Hugo C.J."/>
            <person name="Jooste P.J."/>
            <person name="Vancanneyt M."/>
            <person name="Coenye T."/>
            <person name="Vandamme P."/>
        </authorList>
    </citation>
    <scope>NUCLEOTIDE SEQUENCE [LARGE SCALE GENOMIC DNA]</scope>
    <source>
        <strain evidence="1 2">CCUG 51923</strain>
    </source>
</reference>
<protein>
    <recommendedName>
        <fullName evidence="3">Type II toxin-antitoxin system RelE/ParE family toxin</fullName>
    </recommendedName>
</protein>
<accession>A0A3D9BL28</accession>
<dbReference type="Proteomes" id="UP000256512">
    <property type="component" value="Unassembled WGS sequence"/>
</dbReference>
<evidence type="ECO:0000313" key="1">
    <source>
        <dbReference type="EMBL" id="REC54218.1"/>
    </source>
</evidence>
<name>A0A3D9BL28_9FLAO</name>
<keyword evidence="2" id="KW-1185">Reference proteome</keyword>
<dbReference type="AlphaFoldDB" id="A0A3D9BL28"/>
<organism evidence="1 2">
    <name type="scientific">Chryseobacterium piscium</name>
    <dbReference type="NCBI Taxonomy" id="333702"/>
    <lineage>
        <taxon>Bacteria</taxon>
        <taxon>Pseudomonadati</taxon>
        <taxon>Bacteroidota</taxon>
        <taxon>Flavobacteriia</taxon>
        <taxon>Flavobacteriales</taxon>
        <taxon>Weeksellaceae</taxon>
        <taxon>Chryseobacterium group</taxon>
        <taxon>Chryseobacterium</taxon>
    </lineage>
</organism>
<comment type="caution">
    <text evidence="1">The sequence shown here is derived from an EMBL/GenBank/DDBJ whole genome shotgun (WGS) entry which is preliminary data.</text>
</comment>
<dbReference type="RefSeq" id="WP_115950261.1">
    <property type="nucleotide sequence ID" value="NZ_QNVS01000028.1"/>
</dbReference>
<sequence>MQIEISKIAKESLGEQIEFLEKIWRKREIVIFLEDVIKVTSDLKEGKFNLYQKYSNDIRSALIGKKHVRMFFRKENETKIIILLFFDMRQNPQKILDLLK</sequence>
<proteinExistence type="predicted"/>
<evidence type="ECO:0008006" key="3">
    <source>
        <dbReference type="Google" id="ProtNLM"/>
    </source>
</evidence>